<dbReference type="InterPro" id="IPR011332">
    <property type="entry name" value="Ribosomal_zn-bd"/>
</dbReference>
<comment type="caution">
    <text evidence="6">The sequence shown here is derived from an EMBL/GenBank/DDBJ whole genome shotgun (WGS) entry which is preliminary data.</text>
</comment>
<dbReference type="GO" id="GO:0015934">
    <property type="term" value="C:large ribosomal subunit"/>
    <property type="evidence" value="ECO:0007669"/>
    <property type="project" value="InterPro"/>
</dbReference>
<dbReference type="GO" id="GO:0006412">
    <property type="term" value="P:translation"/>
    <property type="evidence" value="ECO:0007669"/>
    <property type="project" value="UniProtKB-UniRule"/>
</dbReference>
<evidence type="ECO:0000256" key="1">
    <source>
        <dbReference type="ARBA" id="ARBA00008560"/>
    </source>
</evidence>
<keyword evidence="2 5" id="KW-0689">Ribosomal protein</keyword>
<evidence type="ECO:0000313" key="6">
    <source>
        <dbReference type="EMBL" id="OGC40037.1"/>
    </source>
</evidence>
<evidence type="ECO:0000256" key="5">
    <source>
        <dbReference type="HAMAP-Rule" id="MF_00340"/>
    </source>
</evidence>
<dbReference type="AlphaFoldDB" id="A0A1F4U591"/>
<dbReference type="Proteomes" id="UP000177025">
    <property type="component" value="Unassembled WGS sequence"/>
</dbReference>
<evidence type="ECO:0000256" key="2">
    <source>
        <dbReference type="ARBA" id="ARBA00022980"/>
    </source>
</evidence>
<dbReference type="PANTHER" id="PTHR35534:SF1">
    <property type="entry name" value="LARGE RIBOSOMAL SUBUNIT PROTEIN BL32"/>
    <property type="match status" value="1"/>
</dbReference>
<evidence type="ECO:0000256" key="3">
    <source>
        <dbReference type="ARBA" id="ARBA00023274"/>
    </source>
</evidence>
<dbReference type="InterPro" id="IPR002677">
    <property type="entry name" value="Ribosomal_bL32"/>
</dbReference>
<dbReference type="Pfam" id="PF01783">
    <property type="entry name" value="Ribosomal_L32p"/>
    <property type="match status" value="1"/>
</dbReference>
<dbReference type="NCBIfam" id="TIGR01031">
    <property type="entry name" value="rpmF_bact"/>
    <property type="match status" value="1"/>
</dbReference>
<evidence type="ECO:0000313" key="7">
    <source>
        <dbReference type="Proteomes" id="UP000177025"/>
    </source>
</evidence>
<gene>
    <name evidence="5" type="primary">rpmF</name>
    <name evidence="6" type="ORF">A2Y85_01555</name>
</gene>
<dbReference type="InterPro" id="IPR044957">
    <property type="entry name" value="Ribosomal_bL32_bact"/>
</dbReference>
<sequence>MPVPKRRHSHARKNKRRTHYKIKASNFVECPKCHEPRLPHRICPNCGFYKDKIVVKPKDEKEKE</sequence>
<dbReference type="HAMAP" id="MF_00340">
    <property type="entry name" value="Ribosomal_bL32"/>
    <property type="match status" value="1"/>
</dbReference>
<organism evidence="6 7">
    <name type="scientific">candidate division WOR-3 bacterium RBG_13_43_14</name>
    <dbReference type="NCBI Taxonomy" id="1802590"/>
    <lineage>
        <taxon>Bacteria</taxon>
        <taxon>Bacteria division WOR-3</taxon>
    </lineage>
</organism>
<dbReference type="PANTHER" id="PTHR35534">
    <property type="entry name" value="50S RIBOSOMAL PROTEIN L32"/>
    <property type="match status" value="1"/>
</dbReference>
<accession>A0A1F4U591</accession>
<reference evidence="6 7" key="1">
    <citation type="journal article" date="2016" name="Nat. Commun.">
        <title>Thousands of microbial genomes shed light on interconnected biogeochemical processes in an aquifer system.</title>
        <authorList>
            <person name="Anantharaman K."/>
            <person name="Brown C.T."/>
            <person name="Hug L.A."/>
            <person name="Sharon I."/>
            <person name="Castelle C.J."/>
            <person name="Probst A.J."/>
            <person name="Thomas B.C."/>
            <person name="Singh A."/>
            <person name="Wilkins M.J."/>
            <person name="Karaoz U."/>
            <person name="Brodie E.L."/>
            <person name="Williams K.H."/>
            <person name="Hubbard S.S."/>
            <person name="Banfield J.F."/>
        </authorList>
    </citation>
    <scope>NUCLEOTIDE SEQUENCE [LARGE SCALE GENOMIC DNA]</scope>
</reference>
<protein>
    <recommendedName>
        <fullName evidence="4 5">Large ribosomal subunit protein bL32</fullName>
    </recommendedName>
</protein>
<name>A0A1F4U591_UNCW3</name>
<dbReference type="SUPFAM" id="SSF57829">
    <property type="entry name" value="Zn-binding ribosomal proteins"/>
    <property type="match status" value="1"/>
</dbReference>
<evidence type="ECO:0000256" key="4">
    <source>
        <dbReference type="ARBA" id="ARBA00035178"/>
    </source>
</evidence>
<keyword evidence="3 5" id="KW-0687">Ribonucleoprotein</keyword>
<dbReference type="EMBL" id="MEUM01000130">
    <property type="protein sequence ID" value="OGC40037.1"/>
    <property type="molecule type" value="Genomic_DNA"/>
</dbReference>
<dbReference type="GO" id="GO:0003735">
    <property type="term" value="F:structural constituent of ribosome"/>
    <property type="evidence" value="ECO:0007669"/>
    <property type="project" value="InterPro"/>
</dbReference>
<comment type="similarity">
    <text evidence="1 5">Belongs to the bacterial ribosomal protein bL32 family.</text>
</comment>
<proteinExistence type="inferred from homology"/>